<evidence type="ECO:0000256" key="8">
    <source>
        <dbReference type="SAM" id="MobiDB-lite"/>
    </source>
</evidence>
<name>A0A317KM50_9ACTN</name>
<dbReference type="OrthoDB" id="3399438at2"/>
<dbReference type="AlphaFoldDB" id="A0A317KM50"/>
<evidence type="ECO:0000256" key="6">
    <source>
        <dbReference type="ARBA" id="ARBA00023136"/>
    </source>
</evidence>
<evidence type="ECO:0000256" key="3">
    <source>
        <dbReference type="ARBA" id="ARBA00004613"/>
    </source>
</evidence>
<evidence type="ECO:0000256" key="1">
    <source>
        <dbReference type="ARBA" id="ARBA00004196"/>
    </source>
</evidence>
<protein>
    <recommendedName>
        <fullName evidence="11">Right handed beta helix domain-containing protein</fullName>
    </recommendedName>
</protein>
<dbReference type="InterPro" id="IPR011050">
    <property type="entry name" value="Pectin_lyase_fold/virulence"/>
</dbReference>
<comment type="subcellular location">
    <subcellularLocation>
        <location evidence="1">Cell envelope</location>
    </subcellularLocation>
    <subcellularLocation>
        <location evidence="2">Cell outer membrane</location>
    </subcellularLocation>
    <subcellularLocation>
        <location evidence="3">Secreted</location>
    </subcellularLocation>
</comment>
<dbReference type="InterPro" id="IPR012332">
    <property type="entry name" value="Autotransporter_pectin_lyase_C"/>
</dbReference>
<dbReference type="GO" id="GO:0009279">
    <property type="term" value="C:cell outer membrane"/>
    <property type="evidence" value="ECO:0007669"/>
    <property type="project" value="UniProtKB-SubCell"/>
</dbReference>
<keyword evidence="7" id="KW-0998">Cell outer membrane</keyword>
<organism evidence="9 10">
    <name type="scientific">Micromonospora globispora</name>
    <dbReference type="NCBI Taxonomy" id="1450148"/>
    <lineage>
        <taxon>Bacteria</taxon>
        <taxon>Bacillati</taxon>
        <taxon>Actinomycetota</taxon>
        <taxon>Actinomycetes</taxon>
        <taxon>Micromonosporales</taxon>
        <taxon>Micromonosporaceae</taxon>
        <taxon>Micromonospora</taxon>
    </lineage>
</organism>
<dbReference type="GO" id="GO:0005576">
    <property type="term" value="C:extracellular region"/>
    <property type="evidence" value="ECO:0007669"/>
    <property type="project" value="UniProtKB-SubCell"/>
</dbReference>
<dbReference type="NCBIfam" id="TIGR01376">
    <property type="entry name" value="POMP_repeat"/>
    <property type="match status" value="1"/>
</dbReference>
<dbReference type="SUPFAM" id="SSF51126">
    <property type="entry name" value="Pectin lyase-like"/>
    <property type="match status" value="1"/>
</dbReference>
<keyword evidence="6" id="KW-0472">Membrane</keyword>
<evidence type="ECO:0000256" key="7">
    <source>
        <dbReference type="ARBA" id="ARBA00023237"/>
    </source>
</evidence>
<keyword evidence="5" id="KW-0732">Signal</keyword>
<evidence type="ECO:0000313" key="9">
    <source>
        <dbReference type="EMBL" id="PWU52918.1"/>
    </source>
</evidence>
<keyword evidence="10" id="KW-1185">Reference proteome</keyword>
<gene>
    <name evidence="9" type="ORF">DLJ46_02050</name>
</gene>
<reference evidence="10" key="1">
    <citation type="submission" date="2018-05" db="EMBL/GenBank/DDBJ databases">
        <title>Micromonospora globispora sp. nov. and Micromonospora rugosa sp. nov., isolated from marine sediment.</title>
        <authorList>
            <person name="Carro L."/>
            <person name="Aysel V."/>
            <person name="Cetin D."/>
            <person name="Igual J.M."/>
            <person name="Klenk H.-P."/>
            <person name="Trujillo M.E."/>
            <person name="Sahin N."/>
        </authorList>
    </citation>
    <scope>NUCLEOTIDE SEQUENCE [LARGE SCALE GENOMIC DNA]</scope>
    <source>
        <strain evidence="10">S2904</strain>
    </source>
</reference>
<dbReference type="Gene3D" id="2.160.20.20">
    <property type="match status" value="1"/>
</dbReference>
<accession>A0A317KM50</accession>
<comment type="caution">
    <text evidence="9">The sequence shown here is derived from an EMBL/GenBank/DDBJ whole genome shotgun (WGS) entry which is preliminary data.</text>
</comment>
<evidence type="ECO:0000256" key="2">
    <source>
        <dbReference type="ARBA" id="ARBA00004442"/>
    </source>
</evidence>
<sequence length="242" mass="25598">MPCDEKELVKALDLANRNAGGTLKLAKDCTYELDRFDNKSGTGLPTIKQDITIEGDGSTIERDSKDAFRIFRVAKDGDLTLKDLIVKSGTASESKRKHEDGEPASTVQSAPPSKHPHDHRADGGGLLIERGGHAVLKETTFTRNSASGNGGAIANFSHVEAENTAVDDNHAGRNGGGIFNNKGTVTLTNTSVTENKAHITGKDHHVAGGIVNVPPGTVTLDAKSFVINNDPKDCVNVPGCEH</sequence>
<feature type="region of interest" description="Disordered" evidence="8">
    <location>
        <begin position="89"/>
        <end position="126"/>
    </location>
</feature>
<dbReference type="InterPro" id="IPR003368">
    <property type="entry name" value="POMP_repeat"/>
</dbReference>
<evidence type="ECO:0008006" key="11">
    <source>
        <dbReference type="Google" id="ProtNLM"/>
    </source>
</evidence>
<evidence type="ECO:0000313" key="10">
    <source>
        <dbReference type="Proteomes" id="UP000245683"/>
    </source>
</evidence>
<keyword evidence="4" id="KW-0964">Secreted</keyword>
<dbReference type="RefSeq" id="WP_109942953.1">
    <property type="nucleotide sequence ID" value="NZ_QGSV01000055.1"/>
</dbReference>
<dbReference type="Pfam" id="PF02415">
    <property type="entry name" value="Chlam_PMP"/>
    <property type="match status" value="1"/>
</dbReference>
<evidence type="ECO:0000256" key="4">
    <source>
        <dbReference type="ARBA" id="ARBA00022525"/>
    </source>
</evidence>
<dbReference type="EMBL" id="QGSV01000055">
    <property type="protein sequence ID" value="PWU52918.1"/>
    <property type="molecule type" value="Genomic_DNA"/>
</dbReference>
<evidence type="ECO:0000256" key="5">
    <source>
        <dbReference type="ARBA" id="ARBA00022729"/>
    </source>
</evidence>
<proteinExistence type="predicted"/>
<dbReference type="Proteomes" id="UP000245683">
    <property type="component" value="Unassembled WGS sequence"/>
</dbReference>